<sequence length="215" mass="24158">MNPMLIGPGLDPGKRLTPIRDLRPMMRSVHCEVIVLEKVRPELGMRDGKVLNTFWVADRTGSVVLDIWGEPGTMVRVGDILRITNGEAKLFRDKLHLAPARSYGRVRRIGQQDMIHLLMLRCYLHDRSPPRNNNRDTFHFNEAYNVSAFDWTTNPDRPGPMPGKSSTMCQESISCSLLPAPFIPSMVVVSGGGLVYDHVGHGRLVFILLCRREAG</sequence>
<accession>A0A4P9Z478</accession>
<proteinExistence type="predicted"/>
<evidence type="ECO:0008006" key="4">
    <source>
        <dbReference type="Google" id="ProtNLM"/>
    </source>
</evidence>
<dbReference type="InterPro" id="IPR012340">
    <property type="entry name" value="NA-bd_OB-fold"/>
</dbReference>
<name>A0A4P9Z478_9FUNG</name>
<evidence type="ECO:0000313" key="2">
    <source>
        <dbReference type="EMBL" id="RKP27364.1"/>
    </source>
</evidence>
<dbReference type="GO" id="GO:0010212">
    <property type="term" value="P:response to ionizing radiation"/>
    <property type="evidence" value="ECO:0007669"/>
    <property type="project" value="TreeGrafter"/>
</dbReference>
<evidence type="ECO:0000256" key="1">
    <source>
        <dbReference type="ARBA" id="ARBA00023125"/>
    </source>
</evidence>
<dbReference type="GO" id="GO:0070876">
    <property type="term" value="C:SOSS complex"/>
    <property type="evidence" value="ECO:0007669"/>
    <property type="project" value="TreeGrafter"/>
</dbReference>
<evidence type="ECO:0000313" key="3">
    <source>
        <dbReference type="Proteomes" id="UP000278143"/>
    </source>
</evidence>
<keyword evidence="1" id="KW-0238">DNA-binding</keyword>
<protein>
    <recommendedName>
        <fullName evidence="4">OB domain-containing protein</fullName>
    </recommendedName>
</protein>
<dbReference type="Gene3D" id="2.40.50.140">
    <property type="entry name" value="Nucleic acid-binding proteins"/>
    <property type="match status" value="1"/>
</dbReference>
<dbReference type="AlphaFoldDB" id="A0A4P9Z478"/>
<reference evidence="3" key="1">
    <citation type="journal article" date="2018" name="Nat. Microbiol.">
        <title>Leveraging single-cell genomics to expand the fungal tree of life.</title>
        <authorList>
            <person name="Ahrendt S.R."/>
            <person name="Quandt C.A."/>
            <person name="Ciobanu D."/>
            <person name="Clum A."/>
            <person name="Salamov A."/>
            <person name="Andreopoulos B."/>
            <person name="Cheng J.F."/>
            <person name="Woyke T."/>
            <person name="Pelin A."/>
            <person name="Henrissat B."/>
            <person name="Reynolds N.K."/>
            <person name="Benny G.L."/>
            <person name="Smith M.E."/>
            <person name="James T.Y."/>
            <person name="Grigoriev I.V."/>
        </authorList>
    </citation>
    <scope>NUCLEOTIDE SEQUENCE [LARGE SCALE GENOMIC DNA]</scope>
    <source>
        <strain evidence="3">Benny S71-1</strain>
    </source>
</reference>
<dbReference type="GO" id="GO:0000724">
    <property type="term" value="P:double-strand break repair via homologous recombination"/>
    <property type="evidence" value="ECO:0007669"/>
    <property type="project" value="TreeGrafter"/>
</dbReference>
<keyword evidence="3" id="KW-1185">Reference proteome</keyword>
<dbReference type="OrthoDB" id="295715at2759"/>
<dbReference type="GO" id="GO:0044818">
    <property type="term" value="P:mitotic G2/M transition checkpoint"/>
    <property type="evidence" value="ECO:0007669"/>
    <property type="project" value="TreeGrafter"/>
</dbReference>
<dbReference type="GO" id="GO:0003677">
    <property type="term" value="F:DNA binding"/>
    <property type="evidence" value="ECO:0007669"/>
    <property type="project" value="UniProtKB-KW"/>
</dbReference>
<dbReference type="InterPro" id="IPR051231">
    <property type="entry name" value="SOSS-B"/>
</dbReference>
<organism evidence="2 3">
    <name type="scientific">Syncephalis pseudoplumigaleata</name>
    <dbReference type="NCBI Taxonomy" id="1712513"/>
    <lineage>
        <taxon>Eukaryota</taxon>
        <taxon>Fungi</taxon>
        <taxon>Fungi incertae sedis</taxon>
        <taxon>Zoopagomycota</taxon>
        <taxon>Zoopagomycotina</taxon>
        <taxon>Zoopagomycetes</taxon>
        <taxon>Zoopagales</taxon>
        <taxon>Piptocephalidaceae</taxon>
        <taxon>Syncephalis</taxon>
    </lineage>
</organism>
<gene>
    <name evidence="2" type="ORF">SYNPS1DRAFT_26982</name>
</gene>
<dbReference type="SUPFAM" id="SSF50249">
    <property type="entry name" value="Nucleic acid-binding proteins"/>
    <property type="match status" value="1"/>
</dbReference>
<dbReference type="EMBL" id="KZ989220">
    <property type="protein sequence ID" value="RKP27364.1"/>
    <property type="molecule type" value="Genomic_DNA"/>
</dbReference>
<dbReference type="Proteomes" id="UP000278143">
    <property type="component" value="Unassembled WGS sequence"/>
</dbReference>
<dbReference type="PANTHER" id="PTHR13356">
    <property type="entry name" value="OB FOLD NUCLEIC ACID BINDING PROTEIN-RELATED"/>
    <property type="match status" value="1"/>
</dbReference>
<dbReference type="PANTHER" id="PTHR13356:SF0">
    <property type="entry name" value="SOSS COMPLEX SUBUNIT B HOMOLOG"/>
    <property type="match status" value="1"/>
</dbReference>